<organism evidence="6">
    <name type="scientific">Menopon gallinae</name>
    <name type="common">poultry shaft louse</name>
    <dbReference type="NCBI Taxonomy" id="328185"/>
    <lineage>
        <taxon>Eukaryota</taxon>
        <taxon>Metazoa</taxon>
        <taxon>Ecdysozoa</taxon>
        <taxon>Arthropoda</taxon>
        <taxon>Hexapoda</taxon>
        <taxon>Insecta</taxon>
        <taxon>Pterygota</taxon>
        <taxon>Neoptera</taxon>
        <taxon>Paraneoptera</taxon>
        <taxon>Psocodea</taxon>
        <taxon>Troctomorpha</taxon>
        <taxon>Phthiraptera</taxon>
        <taxon>Amblycera</taxon>
        <taxon>Menoponidae</taxon>
        <taxon>Menopon</taxon>
    </lineage>
</organism>
<dbReference type="SUPFAM" id="SSF144232">
    <property type="entry name" value="HIT/MYND zinc finger-like"/>
    <property type="match status" value="1"/>
</dbReference>
<dbReference type="InterPro" id="IPR046341">
    <property type="entry name" value="SET_dom_sf"/>
</dbReference>
<sequence>MSEVVGKRIQGLHKRGTLLLTEQPFAYILAGKLHDKRCAYCFASSELRKCSGCSYAHYCDRDCQKKGWYFHKEECANIKRLEPQVIPDAVRMLARLIIKLQKGGAHERSFYTHSKFRVFKDLMSHYNEIKNDIKKMEHFMCLHEALQAYLGADNLPNSAELLGIYGRMVINSFSIFDDSGHTIGTGLYLAASVVDHSCNPNAVTVFDGTTLYIRTLEDMENINWPNIYISYIDNLDLPSKRQKELERVYYFLCQCQKCKDVEELKAMTSVICQNKGCDGILSLEPMNMLQTCTKCNNGLSDEKLKEIEEVISFTEEQLESMKDVAYLDICRMCLRKQQGLLYYTNIYNVKVLQTAMDSCILMKNWEGALEYGTMAKEVWRKYSGNYNPYYGIAVLKLGKIAQYINRLEDSQKFLKEAADILLVTHGEKHPLVKNELLELLKYNEAYMNA</sequence>
<dbReference type="SUPFAM" id="SSF82199">
    <property type="entry name" value="SET domain"/>
    <property type="match status" value="1"/>
</dbReference>
<proteinExistence type="predicted"/>
<dbReference type="PANTHER" id="PTHR12197:SF251">
    <property type="entry name" value="EG:BACR7C10.4 PROTEIN"/>
    <property type="match status" value="1"/>
</dbReference>
<dbReference type="GO" id="GO:0005634">
    <property type="term" value="C:nucleus"/>
    <property type="evidence" value="ECO:0007669"/>
    <property type="project" value="TreeGrafter"/>
</dbReference>
<dbReference type="Gene3D" id="2.170.270.10">
    <property type="entry name" value="SET domain"/>
    <property type="match status" value="1"/>
</dbReference>
<dbReference type="GO" id="GO:0008270">
    <property type="term" value="F:zinc ion binding"/>
    <property type="evidence" value="ECO:0007669"/>
    <property type="project" value="UniProtKB-KW"/>
</dbReference>
<accession>A0AAW2I2A9</accession>
<evidence type="ECO:0000256" key="2">
    <source>
        <dbReference type="ARBA" id="ARBA00022771"/>
    </source>
</evidence>
<keyword evidence="1" id="KW-0479">Metal-binding</keyword>
<evidence type="ECO:0000259" key="5">
    <source>
        <dbReference type="PROSITE" id="PS50865"/>
    </source>
</evidence>
<dbReference type="Pfam" id="PF01753">
    <property type="entry name" value="zf-MYND"/>
    <property type="match status" value="1"/>
</dbReference>
<evidence type="ECO:0000313" key="6">
    <source>
        <dbReference type="EMBL" id="KAL0276279.1"/>
    </source>
</evidence>
<dbReference type="EMBL" id="JARGDH010000002">
    <property type="protein sequence ID" value="KAL0276279.1"/>
    <property type="molecule type" value="Genomic_DNA"/>
</dbReference>
<dbReference type="PROSITE" id="PS50865">
    <property type="entry name" value="ZF_MYND_2"/>
    <property type="match status" value="1"/>
</dbReference>
<dbReference type="InterPro" id="IPR002893">
    <property type="entry name" value="Znf_MYND"/>
</dbReference>
<protein>
    <recommendedName>
        <fullName evidence="5">MYND-type domain-containing protein</fullName>
    </recommendedName>
</protein>
<evidence type="ECO:0000256" key="1">
    <source>
        <dbReference type="ARBA" id="ARBA00022723"/>
    </source>
</evidence>
<reference evidence="6" key="1">
    <citation type="journal article" date="2024" name="Gigascience">
        <title>Chromosome-level genome of the poultry shaft louse Menopon gallinae provides insight into the host-switching and adaptive evolution of parasitic lice.</title>
        <authorList>
            <person name="Xu Y."/>
            <person name="Ma L."/>
            <person name="Liu S."/>
            <person name="Liang Y."/>
            <person name="Liu Q."/>
            <person name="He Z."/>
            <person name="Tian L."/>
            <person name="Duan Y."/>
            <person name="Cai W."/>
            <person name="Li H."/>
            <person name="Song F."/>
        </authorList>
    </citation>
    <scope>NUCLEOTIDE SEQUENCE</scope>
    <source>
        <strain evidence="6">Cailab_2023a</strain>
    </source>
</reference>
<comment type="caution">
    <text evidence="6">The sequence shown here is derived from an EMBL/GenBank/DDBJ whole genome shotgun (WGS) entry which is preliminary data.</text>
</comment>
<name>A0AAW2I2A9_9NEOP</name>
<dbReference type="AlphaFoldDB" id="A0AAW2I2A9"/>
<feature type="domain" description="MYND-type" evidence="5">
    <location>
        <begin position="38"/>
        <end position="75"/>
    </location>
</feature>
<dbReference type="InterPro" id="IPR050869">
    <property type="entry name" value="H3K4_H4K5_MeTrfase"/>
</dbReference>
<dbReference type="Gene3D" id="6.10.140.2220">
    <property type="match status" value="1"/>
</dbReference>
<dbReference type="PANTHER" id="PTHR12197">
    <property type="entry name" value="HISTONE-LYSINE N-METHYLTRANSFERASE SMYD"/>
    <property type="match status" value="1"/>
</dbReference>
<evidence type="ECO:0000256" key="4">
    <source>
        <dbReference type="PROSITE-ProRule" id="PRU00134"/>
    </source>
</evidence>
<dbReference type="Gene3D" id="1.10.220.160">
    <property type="match status" value="1"/>
</dbReference>
<keyword evidence="3" id="KW-0862">Zinc</keyword>
<dbReference type="Gene3D" id="1.25.40.970">
    <property type="match status" value="1"/>
</dbReference>
<evidence type="ECO:0000256" key="3">
    <source>
        <dbReference type="ARBA" id="ARBA00022833"/>
    </source>
</evidence>
<gene>
    <name evidence="6" type="ORF">PYX00_003885</name>
</gene>
<keyword evidence="2 4" id="KW-0863">Zinc-finger</keyword>